<evidence type="ECO:0000313" key="2">
    <source>
        <dbReference type="Proteomes" id="UP001060085"/>
    </source>
</evidence>
<keyword evidence="2" id="KW-1185">Reference proteome</keyword>
<protein>
    <submittedName>
        <fullName evidence="1">Uncharacterized protein</fullName>
    </submittedName>
</protein>
<dbReference type="EMBL" id="CM044708">
    <property type="protein sequence ID" value="KAI5649505.1"/>
    <property type="molecule type" value="Genomic_DNA"/>
</dbReference>
<comment type="caution">
    <text evidence="1">The sequence shown here is derived from an EMBL/GenBank/DDBJ whole genome shotgun (WGS) entry which is preliminary data.</text>
</comment>
<gene>
    <name evidence="1" type="ORF">M9H77_35510</name>
</gene>
<organism evidence="1 2">
    <name type="scientific">Catharanthus roseus</name>
    <name type="common">Madagascar periwinkle</name>
    <name type="synonym">Vinca rosea</name>
    <dbReference type="NCBI Taxonomy" id="4058"/>
    <lineage>
        <taxon>Eukaryota</taxon>
        <taxon>Viridiplantae</taxon>
        <taxon>Streptophyta</taxon>
        <taxon>Embryophyta</taxon>
        <taxon>Tracheophyta</taxon>
        <taxon>Spermatophyta</taxon>
        <taxon>Magnoliopsida</taxon>
        <taxon>eudicotyledons</taxon>
        <taxon>Gunneridae</taxon>
        <taxon>Pentapetalae</taxon>
        <taxon>asterids</taxon>
        <taxon>lamiids</taxon>
        <taxon>Gentianales</taxon>
        <taxon>Apocynaceae</taxon>
        <taxon>Rauvolfioideae</taxon>
        <taxon>Vinceae</taxon>
        <taxon>Catharanthinae</taxon>
        <taxon>Catharanthus</taxon>
    </lineage>
</organism>
<name>A0ACB9ZPH2_CATRO</name>
<proteinExistence type="predicted"/>
<dbReference type="Proteomes" id="UP001060085">
    <property type="component" value="Linkage Group LG08"/>
</dbReference>
<evidence type="ECO:0000313" key="1">
    <source>
        <dbReference type="EMBL" id="KAI5649505.1"/>
    </source>
</evidence>
<accession>A0ACB9ZPH2</accession>
<sequence length="144" mass="16510">MEGPSNRGKNSSQHKKQGGGEIKYRGVRKRPWGKYAAEIRDSARHGARVWLGTFNTAEEAARAYDRAAYTMRGHLAILNFPEEYNMPSSSSHFASSSSSSTTLMNERDHDDQGNKEVFEFECYDDKLLEELLEHEEKKKTKKDY</sequence>
<reference evidence="2" key="1">
    <citation type="journal article" date="2023" name="Nat. Plants">
        <title>Single-cell RNA sequencing provides a high-resolution roadmap for understanding the multicellular compartmentation of specialized metabolism.</title>
        <authorList>
            <person name="Sun S."/>
            <person name="Shen X."/>
            <person name="Li Y."/>
            <person name="Li Y."/>
            <person name="Wang S."/>
            <person name="Li R."/>
            <person name="Zhang H."/>
            <person name="Shen G."/>
            <person name="Guo B."/>
            <person name="Wei J."/>
            <person name="Xu J."/>
            <person name="St-Pierre B."/>
            <person name="Chen S."/>
            <person name="Sun C."/>
        </authorList>
    </citation>
    <scope>NUCLEOTIDE SEQUENCE [LARGE SCALE GENOMIC DNA]</scope>
</reference>